<feature type="compositionally biased region" description="Polar residues" evidence="1">
    <location>
        <begin position="1"/>
        <end position="14"/>
    </location>
</feature>
<feature type="domain" description="TadE-like" evidence="3">
    <location>
        <begin position="43"/>
        <end position="86"/>
    </location>
</feature>
<keyword evidence="5" id="KW-1185">Reference proteome</keyword>
<feature type="transmembrane region" description="Helical" evidence="2">
    <location>
        <begin position="45"/>
        <end position="67"/>
    </location>
</feature>
<dbReference type="RefSeq" id="WP_009151765.1">
    <property type="nucleotide sequence ID" value="NZ_BAABLA010000022.1"/>
</dbReference>
<protein>
    <submittedName>
        <fullName evidence="4">TadE/TadG family type IV pilus assembly protein</fullName>
    </submittedName>
</protein>
<dbReference type="Proteomes" id="UP001596337">
    <property type="component" value="Unassembled WGS sequence"/>
</dbReference>
<keyword evidence="2" id="KW-0472">Membrane</keyword>
<dbReference type="Pfam" id="PF07811">
    <property type="entry name" value="TadE"/>
    <property type="match status" value="1"/>
</dbReference>
<evidence type="ECO:0000256" key="1">
    <source>
        <dbReference type="SAM" id="MobiDB-lite"/>
    </source>
</evidence>
<feature type="region of interest" description="Disordered" evidence="1">
    <location>
        <begin position="1"/>
        <end position="21"/>
    </location>
</feature>
<name>A0ABW2BWJ0_9PSEU</name>
<comment type="caution">
    <text evidence="4">The sequence shown here is derived from an EMBL/GenBank/DDBJ whole genome shotgun (WGS) entry which is preliminary data.</text>
</comment>
<reference evidence="5" key="1">
    <citation type="journal article" date="2019" name="Int. J. Syst. Evol. Microbiol.">
        <title>The Global Catalogue of Microorganisms (GCM) 10K type strain sequencing project: providing services to taxonomists for standard genome sequencing and annotation.</title>
        <authorList>
            <consortium name="The Broad Institute Genomics Platform"/>
            <consortium name="The Broad Institute Genome Sequencing Center for Infectious Disease"/>
            <person name="Wu L."/>
            <person name="Ma J."/>
        </authorList>
    </citation>
    <scope>NUCLEOTIDE SEQUENCE [LARGE SCALE GENOMIC DNA]</scope>
    <source>
        <strain evidence="5">KCTC 32255</strain>
    </source>
</reference>
<dbReference type="InterPro" id="IPR012495">
    <property type="entry name" value="TadE-like_dom"/>
</dbReference>
<evidence type="ECO:0000313" key="4">
    <source>
        <dbReference type="EMBL" id="MFC6867238.1"/>
    </source>
</evidence>
<gene>
    <name evidence="4" type="ORF">ACFQGD_08755</name>
</gene>
<evidence type="ECO:0000256" key="2">
    <source>
        <dbReference type="SAM" id="Phobius"/>
    </source>
</evidence>
<evidence type="ECO:0000259" key="3">
    <source>
        <dbReference type="Pfam" id="PF07811"/>
    </source>
</evidence>
<sequence>MTTTNPPATWTAETCPSGGPERPLGRYRTRWGWWVAWWRADRGSVAAEVTIAAPFLVMLLVFVAVVIHRGVDARLRLDDAAHQAARAASIERTSATATAAAQSTATNALSSAGVTCASLSVDTATGGMRPGGTVSVTVSCAVDFGDALILGVPGQKRLSATAVEPVDTWRSVSGSTSGGGA</sequence>
<evidence type="ECO:0000313" key="5">
    <source>
        <dbReference type="Proteomes" id="UP001596337"/>
    </source>
</evidence>
<dbReference type="EMBL" id="JBHSXX010000001">
    <property type="protein sequence ID" value="MFC6867238.1"/>
    <property type="molecule type" value="Genomic_DNA"/>
</dbReference>
<proteinExistence type="predicted"/>
<organism evidence="4 5">
    <name type="scientific">Haloechinothrix salitolerans</name>
    <dbReference type="NCBI Taxonomy" id="926830"/>
    <lineage>
        <taxon>Bacteria</taxon>
        <taxon>Bacillati</taxon>
        <taxon>Actinomycetota</taxon>
        <taxon>Actinomycetes</taxon>
        <taxon>Pseudonocardiales</taxon>
        <taxon>Pseudonocardiaceae</taxon>
        <taxon>Haloechinothrix</taxon>
    </lineage>
</organism>
<keyword evidence="2" id="KW-0812">Transmembrane</keyword>
<keyword evidence="2" id="KW-1133">Transmembrane helix</keyword>
<accession>A0ABW2BWJ0</accession>